<dbReference type="Proteomes" id="UP000002730">
    <property type="component" value="Chromosome"/>
</dbReference>
<dbReference type="Gene3D" id="3.40.50.1110">
    <property type="entry name" value="SGNH hydrolase"/>
    <property type="match status" value="1"/>
</dbReference>
<dbReference type="eggNOG" id="COG2755">
    <property type="taxonomic scope" value="Bacteria"/>
</dbReference>
<dbReference type="RefSeq" id="WP_010074275.1">
    <property type="nucleotide sequence ID" value="NC_014393.1"/>
</dbReference>
<keyword evidence="2" id="KW-1185">Reference proteome</keyword>
<dbReference type="OrthoDB" id="1886856at2"/>
<dbReference type="KEGG" id="ccb:Clocel_4260"/>
<organism evidence="1 2">
    <name type="scientific">Clostridium cellulovorans (strain ATCC 35296 / DSM 3052 / OCM 3 / 743B)</name>
    <dbReference type="NCBI Taxonomy" id="573061"/>
    <lineage>
        <taxon>Bacteria</taxon>
        <taxon>Bacillati</taxon>
        <taxon>Bacillota</taxon>
        <taxon>Clostridia</taxon>
        <taxon>Eubacteriales</taxon>
        <taxon>Clostridiaceae</taxon>
        <taxon>Clostridium</taxon>
    </lineage>
</organism>
<dbReference type="AlphaFoldDB" id="D9SNC9"/>
<dbReference type="EMBL" id="CP002160">
    <property type="protein sequence ID" value="ADL53921.1"/>
    <property type="molecule type" value="Genomic_DNA"/>
</dbReference>
<protein>
    <submittedName>
        <fullName evidence="1">Uncharacterized protein</fullName>
    </submittedName>
</protein>
<proteinExistence type="predicted"/>
<reference evidence="1 2" key="1">
    <citation type="submission" date="2010-08" db="EMBL/GenBank/DDBJ databases">
        <title>Complete sequence of Clostridium cellulovorans 743B.</title>
        <authorList>
            <consortium name="US DOE Joint Genome Institute"/>
            <person name="Lucas S."/>
            <person name="Copeland A."/>
            <person name="Lapidus A."/>
            <person name="Cheng J.-F."/>
            <person name="Bruce D."/>
            <person name="Goodwin L."/>
            <person name="Pitluck S."/>
            <person name="Chertkov O."/>
            <person name="Detter J.C."/>
            <person name="Han C."/>
            <person name="Tapia R."/>
            <person name="Land M."/>
            <person name="Hauser L."/>
            <person name="Chang Y.-J."/>
            <person name="Jeffries C."/>
            <person name="Kyrpides N."/>
            <person name="Ivanova N."/>
            <person name="Mikhailova N."/>
            <person name="Hemme C.L."/>
            <person name="Woyke T."/>
        </authorList>
    </citation>
    <scope>NUCLEOTIDE SEQUENCE [LARGE SCALE GENOMIC DNA]</scope>
    <source>
        <strain evidence="2">ATCC 35296 / DSM 3052 / OCM 3 / 743B</strain>
    </source>
</reference>
<dbReference type="STRING" id="573061.Clocel_4260"/>
<dbReference type="SUPFAM" id="SSF52266">
    <property type="entry name" value="SGNH hydrolase"/>
    <property type="match status" value="1"/>
</dbReference>
<evidence type="ECO:0000313" key="2">
    <source>
        <dbReference type="Proteomes" id="UP000002730"/>
    </source>
</evidence>
<name>D9SNC9_CLOC7</name>
<gene>
    <name evidence="1" type="ordered locus">Clocel_4260</name>
</gene>
<accession>D9SNC9</accession>
<evidence type="ECO:0000313" key="1">
    <source>
        <dbReference type="EMBL" id="ADL53921.1"/>
    </source>
</evidence>
<dbReference type="HOGENOM" id="CLU_043249_0_0_9"/>
<dbReference type="InterPro" id="IPR036514">
    <property type="entry name" value="SGNH_hydro_sf"/>
</dbReference>
<sequence length="367" mass="43085">MINIVIYGINTHLIKILKLIDVHKCNVIAIITNNEKNIGKELDSIPIIGVEGIEDLSYELMISTIDDNVGNDSRIINFKKYYNDYYDFEIGNFLYKLNKNSKMIDGFITGLSYAEVGIDEEVISGNVINAAISSQDIFYDYEVAKYILNKDRYASHIKFALIGLTYYSFEFDLSKASIKDRVYYYYPFIGDIHNKDDSFDKKCQEFRQLEMFLKKILIEDYKNEIYKDIKEECEVGWKKYISGNLTSQKIEMGKENAKKDSLKNYPKTVAENIKILNEYIEFLKEKNVTPYIIILPTSKYYYYHLSERITNEFRLIIEEISKKKDVKVYDYFNSNIFNDDDFYDAAHLNRIGARKFTELINSEILIS</sequence>